<evidence type="ECO:0000256" key="2">
    <source>
        <dbReference type="ARBA" id="ARBA00022475"/>
    </source>
</evidence>
<comment type="subcellular location">
    <subcellularLocation>
        <location evidence="1">Cell membrane</location>
        <topology evidence="1">Multi-pass membrane protein</topology>
    </subcellularLocation>
</comment>
<keyword evidence="6 9" id="KW-1133">Transmembrane helix</keyword>
<evidence type="ECO:0000256" key="5">
    <source>
        <dbReference type="ARBA" id="ARBA00022729"/>
    </source>
</evidence>
<feature type="transmembrane region" description="Helical" evidence="9">
    <location>
        <begin position="190"/>
        <end position="208"/>
    </location>
</feature>
<dbReference type="InterPro" id="IPR008457">
    <property type="entry name" value="Cu-R_CopD_dom"/>
</dbReference>
<dbReference type="Gene3D" id="2.60.40.1220">
    <property type="match status" value="1"/>
</dbReference>
<proteinExistence type="predicted"/>
<feature type="transmembrane region" description="Helical" evidence="9">
    <location>
        <begin position="269"/>
        <end position="286"/>
    </location>
</feature>
<evidence type="ECO:0000256" key="8">
    <source>
        <dbReference type="ARBA" id="ARBA00023136"/>
    </source>
</evidence>
<evidence type="ECO:0000313" key="13">
    <source>
        <dbReference type="EMBL" id="UQX87658.1"/>
    </source>
</evidence>
<dbReference type="Pfam" id="PF04234">
    <property type="entry name" value="CopC"/>
    <property type="match status" value="1"/>
</dbReference>
<keyword evidence="5 10" id="KW-0732">Signal</keyword>
<evidence type="ECO:0000256" key="7">
    <source>
        <dbReference type="ARBA" id="ARBA00023008"/>
    </source>
</evidence>
<feature type="transmembrane region" description="Helical" evidence="9">
    <location>
        <begin position="370"/>
        <end position="388"/>
    </location>
</feature>
<sequence length="585" mass="59812">MIVRLRGRILAGLAVLAAALLALLVLAPAASAHAVVVGSDPTDGQRLASPPAKVTIRFDEAVGLSLGYLRVVDAAGRRVDAGTVTHPGGVGSSISVALKPSLPDGTYLASFRVVSADSHPVIGSLRFVIGNGPLSLSGTPASGTTTQRSVTVALAVVHWLSFAGVGLVGGCWLVFSIWPSGQRQLAVRRAVWAGWIAAVAGAVGEFLLQGPYAAGTGLATIGRTELLDATLHVNSGQLLSLRLVLIGVLGLVLTALFTDDLRRRPSWGPEAAAMVGVGIVVTYAATGHSQSANPRWLAVLVDSLHLSAMIVWLGGLAILVVAAFARSRPAPADPDAYADADADDDADAEADDADADAAELAAGLPIFSRVALGAVVTLAVTGTVQAWREVGTVDAITTTMYGRLVVAKVALFIGLVVLGYFARRIVQRRDWTQARSNGPLTRMRRALLVEVIVGAAVLGVTGVLIAQPPGKVALAAERSKPVSATVVLVRGGASAATVAVNPGRHGAVDVQITITGGSTPTAVSATAALPGKQLGPYPLKLVSSGARSYSASGLILPSAGTWQLTLTVQTSEFDAITAVAQVHLS</sequence>
<evidence type="ECO:0000256" key="10">
    <source>
        <dbReference type="SAM" id="SignalP"/>
    </source>
</evidence>
<feature type="chain" id="PRO_5047469113" evidence="10">
    <location>
        <begin position="35"/>
        <end position="585"/>
    </location>
</feature>
<dbReference type="InterPro" id="IPR007348">
    <property type="entry name" value="CopC_dom"/>
</dbReference>
<feature type="transmembrane region" description="Helical" evidence="9">
    <location>
        <begin position="239"/>
        <end position="257"/>
    </location>
</feature>
<dbReference type="EMBL" id="CP097332">
    <property type="protein sequence ID" value="UQX87658.1"/>
    <property type="molecule type" value="Genomic_DNA"/>
</dbReference>
<keyword evidence="14" id="KW-1185">Reference proteome</keyword>
<evidence type="ECO:0000256" key="4">
    <source>
        <dbReference type="ARBA" id="ARBA00022723"/>
    </source>
</evidence>
<protein>
    <submittedName>
        <fullName evidence="13">Copper resistance protein CopC/CopD</fullName>
    </submittedName>
</protein>
<accession>A0ABY4QWF3</accession>
<evidence type="ECO:0000256" key="9">
    <source>
        <dbReference type="SAM" id="Phobius"/>
    </source>
</evidence>
<dbReference type="InterPro" id="IPR014755">
    <property type="entry name" value="Cu-Rt/internalin_Ig-like"/>
</dbReference>
<dbReference type="InterPro" id="IPR014756">
    <property type="entry name" value="Ig_E-set"/>
</dbReference>
<feature type="transmembrane region" description="Helical" evidence="9">
    <location>
        <begin position="156"/>
        <end position="178"/>
    </location>
</feature>
<name>A0ABY4QWF3_9ACTN</name>
<keyword evidence="8 9" id="KW-0472">Membrane</keyword>
<evidence type="ECO:0000259" key="12">
    <source>
        <dbReference type="Pfam" id="PF05425"/>
    </source>
</evidence>
<evidence type="ECO:0000256" key="3">
    <source>
        <dbReference type="ARBA" id="ARBA00022692"/>
    </source>
</evidence>
<organism evidence="13 14">
    <name type="scientific">Jatrophihabitans telluris</name>
    <dbReference type="NCBI Taxonomy" id="2038343"/>
    <lineage>
        <taxon>Bacteria</taxon>
        <taxon>Bacillati</taxon>
        <taxon>Actinomycetota</taxon>
        <taxon>Actinomycetes</taxon>
        <taxon>Jatrophihabitantales</taxon>
        <taxon>Jatrophihabitantaceae</taxon>
        <taxon>Jatrophihabitans</taxon>
    </lineage>
</organism>
<evidence type="ECO:0000256" key="6">
    <source>
        <dbReference type="ARBA" id="ARBA00022989"/>
    </source>
</evidence>
<feature type="transmembrane region" description="Helical" evidence="9">
    <location>
        <begin position="400"/>
        <end position="426"/>
    </location>
</feature>
<feature type="signal peptide" evidence="10">
    <location>
        <begin position="1"/>
        <end position="34"/>
    </location>
</feature>
<dbReference type="InterPro" id="IPR032694">
    <property type="entry name" value="CopC/D"/>
</dbReference>
<gene>
    <name evidence="13" type="ORF">M6D93_15310</name>
</gene>
<keyword evidence="3 9" id="KW-0812">Transmembrane</keyword>
<evidence type="ECO:0000256" key="1">
    <source>
        <dbReference type="ARBA" id="ARBA00004651"/>
    </source>
</evidence>
<reference evidence="13" key="1">
    <citation type="journal article" date="2018" name="Int. J. Syst. Evol. Microbiol.">
        <title>Jatrophihabitans telluris sp. nov., isolated from sediment soil of lava forest wetlands and the emended description of the genus Jatrophihabitans.</title>
        <authorList>
            <person name="Lee K.C."/>
            <person name="Suh M.K."/>
            <person name="Eom M.K."/>
            <person name="Kim K.K."/>
            <person name="Kim J.S."/>
            <person name="Kim D.S."/>
            <person name="Ko S.H."/>
            <person name="Shin Y.K."/>
            <person name="Lee J.S."/>
        </authorList>
    </citation>
    <scope>NUCLEOTIDE SEQUENCE</scope>
    <source>
        <strain evidence="13">N237</strain>
    </source>
</reference>
<dbReference type="Pfam" id="PF05425">
    <property type="entry name" value="CopD"/>
    <property type="match status" value="1"/>
</dbReference>
<feature type="transmembrane region" description="Helical" evidence="9">
    <location>
        <begin position="306"/>
        <end position="325"/>
    </location>
</feature>
<keyword evidence="7" id="KW-0186">Copper</keyword>
<keyword evidence="2" id="KW-1003">Cell membrane</keyword>
<dbReference type="PANTHER" id="PTHR34820">
    <property type="entry name" value="INNER MEMBRANE PROTEIN YEBZ"/>
    <property type="match status" value="1"/>
</dbReference>
<feature type="domain" description="Copper resistance protein D" evidence="12">
    <location>
        <begin position="364"/>
        <end position="464"/>
    </location>
</feature>
<feature type="domain" description="CopC" evidence="11">
    <location>
        <begin position="33"/>
        <end position="128"/>
    </location>
</feature>
<reference evidence="13" key="2">
    <citation type="submission" date="2022-05" db="EMBL/GenBank/DDBJ databases">
        <authorList>
            <person name="Kim J.-S."/>
            <person name="Lee K."/>
            <person name="Suh M."/>
            <person name="Eom M."/>
            <person name="Kim J.-S."/>
            <person name="Kim D.-S."/>
            <person name="Ko S.-H."/>
            <person name="Shin Y."/>
            <person name="Lee J.-S."/>
        </authorList>
    </citation>
    <scope>NUCLEOTIDE SEQUENCE</scope>
    <source>
        <strain evidence="13">N237</strain>
    </source>
</reference>
<evidence type="ECO:0000259" key="11">
    <source>
        <dbReference type="Pfam" id="PF04234"/>
    </source>
</evidence>
<dbReference type="Proteomes" id="UP001056336">
    <property type="component" value="Chromosome"/>
</dbReference>
<evidence type="ECO:0000313" key="14">
    <source>
        <dbReference type="Proteomes" id="UP001056336"/>
    </source>
</evidence>
<feature type="transmembrane region" description="Helical" evidence="9">
    <location>
        <begin position="447"/>
        <end position="466"/>
    </location>
</feature>
<keyword evidence="4" id="KW-0479">Metal-binding</keyword>
<dbReference type="SUPFAM" id="SSF81296">
    <property type="entry name" value="E set domains"/>
    <property type="match status" value="1"/>
</dbReference>
<dbReference type="RefSeq" id="WP_249770395.1">
    <property type="nucleotide sequence ID" value="NZ_CP097332.1"/>
</dbReference>
<dbReference type="PANTHER" id="PTHR34820:SF4">
    <property type="entry name" value="INNER MEMBRANE PROTEIN YEBZ"/>
    <property type="match status" value="1"/>
</dbReference>